<dbReference type="PANTHER" id="PTHR47235">
    <property type="entry name" value="BLR6548 PROTEIN"/>
    <property type="match status" value="1"/>
</dbReference>
<feature type="signal peptide" evidence="3">
    <location>
        <begin position="1"/>
        <end position="29"/>
    </location>
</feature>
<feature type="chain" id="PRO_5037019758" evidence="3">
    <location>
        <begin position="30"/>
        <end position="443"/>
    </location>
</feature>
<dbReference type="PANTHER" id="PTHR47235:SF1">
    <property type="entry name" value="BLR6548 PROTEIN"/>
    <property type="match status" value="1"/>
</dbReference>
<reference evidence="5" key="2">
    <citation type="submission" date="2020-09" db="EMBL/GenBank/DDBJ databases">
        <authorList>
            <person name="Sun Q."/>
            <person name="Zhou Y."/>
        </authorList>
    </citation>
    <scope>NUCLEOTIDE SEQUENCE</scope>
    <source>
        <strain evidence="5">CGMCC 1.12426</strain>
    </source>
</reference>
<dbReference type="CDD" id="cd06334">
    <property type="entry name" value="PBP1_ABC_ligand_binding-like"/>
    <property type="match status" value="1"/>
</dbReference>
<keyword evidence="2 3" id="KW-0732">Signal</keyword>
<evidence type="ECO:0000256" key="2">
    <source>
        <dbReference type="ARBA" id="ARBA00022729"/>
    </source>
</evidence>
<comment type="caution">
    <text evidence="5">The sequence shown here is derived from an EMBL/GenBank/DDBJ whole genome shotgun (WGS) entry which is preliminary data.</text>
</comment>
<sequence length="443" mass="47971">MKHLKTWACATALAVGVTAGAVAPQPAQAQDTNYVPLLTYRTGPFAGSGIHIANGMNDYLQMLNERDGGIGGVPIAIEECETSYNAQKGVECYEATKGKGALVYNPYSTGITLQLIPKASVDKIPVLSMGYGLSAAAVGDVFPWVFNVPVTYWDGASVVINYIADQEGGLDSLSGKKIGYIFLDAGYGREPIPLLEQLAEKHGFELLQYPVPANQMQNQSSQWLNVRRDRPDYMIMWGWGAMNPTAIKEAVKIRYPMDKFIGVWWSAGEDDAAAGGQDAAGYKALNFSGVGMDFPALQDIKTLVVDAGKTQTDPASIGTTLYNRGVLNSVIIAEGIRTAQELTGKKVITGEDMRVGLEALNLTQERLAEIGLAGFAHPMKVTCEDHAGSHPVFIQEWDGERFVKVTDWIEPMTDVVRPLLEAAAADYAEKNAPWPERTEACAQ</sequence>
<evidence type="ECO:0000259" key="4">
    <source>
        <dbReference type="Pfam" id="PF13458"/>
    </source>
</evidence>
<evidence type="ECO:0000313" key="6">
    <source>
        <dbReference type="Proteomes" id="UP000605148"/>
    </source>
</evidence>
<dbReference type="InterPro" id="IPR028081">
    <property type="entry name" value="Leu-bd"/>
</dbReference>
<proteinExistence type="inferred from homology"/>
<feature type="domain" description="Leucine-binding protein" evidence="4">
    <location>
        <begin position="35"/>
        <end position="399"/>
    </location>
</feature>
<gene>
    <name evidence="5" type="ORF">GCM10011316_00290</name>
</gene>
<dbReference type="Gene3D" id="3.40.50.2300">
    <property type="match status" value="2"/>
</dbReference>
<dbReference type="Pfam" id="PF13458">
    <property type="entry name" value="Peripla_BP_6"/>
    <property type="match status" value="1"/>
</dbReference>
<dbReference type="EMBL" id="BMFA01000001">
    <property type="protein sequence ID" value="GGB32138.1"/>
    <property type="molecule type" value="Genomic_DNA"/>
</dbReference>
<dbReference type="RefSeq" id="WP_150493240.1">
    <property type="nucleotide sequence ID" value="NZ_BMFA01000001.1"/>
</dbReference>
<organism evidence="5 6">
    <name type="scientific">Roseibium aquae</name>
    <dbReference type="NCBI Taxonomy" id="1323746"/>
    <lineage>
        <taxon>Bacteria</taxon>
        <taxon>Pseudomonadati</taxon>
        <taxon>Pseudomonadota</taxon>
        <taxon>Alphaproteobacteria</taxon>
        <taxon>Hyphomicrobiales</taxon>
        <taxon>Stappiaceae</taxon>
        <taxon>Roseibium</taxon>
    </lineage>
</organism>
<protein>
    <submittedName>
        <fullName evidence="5">ABC transporter permease</fullName>
    </submittedName>
</protein>
<dbReference type="InterPro" id="IPR028082">
    <property type="entry name" value="Peripla_BP_I"/>
</dbReference>
<evidence type="ECO:0000256" key="3">
    <source>
        <dbReference type="SAM" id="SignalP"/>
    </source>
</evidence>
<dbReference type="OrthoDB" id="8184122at2"/>
<evidence type="ECO:0000256" key="1">
    <source>
        <dbReference type="ARBA" id="ARBA00010062"/>
    </source>
</evidence>
<evidence type="ECO:0000313" key="5">
    <source>
        <dbReference type="EMBL" id="GGB32138.1"/>
    </source>
</evidence>
<keyword evidence="6" id="KW-1185">Reference proteome</keyword>
<dbReference type="Proteomes" id="UP000605148">
    <property type="component" value="Unassembled WGS sequence"/>
</dbReference>
<comment type="similarity">
    <text evidence="1">Belongs to the leucine-binding protein family.</text>
</comment>
<dbReference type="AlphaFoldDB" id="A0A916T510"/>
<accession>A0A916T510</accession>
<name>A0A916T510_9HYPH</name>
<reference evidence="5" key="1">
    <citation type="journal article" date="2014" name="Int. J. Syst. Evol. Microbiol.">
        <title>Complete genome sequence of Corynebacterium casei LMG S-19264T (=DSM 44701T), isolated from a smear-ripened cheese.</title>
        <authorList>
            <consortium name="US DOE Joint Genome Institute (JGI-PGF)"/>
            <person name="Walter F."/>
            <person name="Albersmeier A."/>
            <person name="Kalinowski J."/>
            <person name="Ruckert C."/>
        </authorList>
    </citation>
    <scope>NUCLEOTIDE SEQUENCE</scope>
    <source>
        <strain evidence="5">CGMCC 1.12426</strain>
    </source>
</reference>
<dbReference type="SUPFAM" id="SSF53822">
    <property type="entry name" value="Periplasmic binding protein-like I"/>
    <property type="match status" value="1"/>
</dbReference>